<dbReference type="AlphaFoldDB" id="A0A6I9N483"/>
<feature type="compositionally biased region" description="Acidic residues" evidence="1">
    <location>
        <begin position="114"/>
        <end position="130"/>
    </location>
</feature>
<name>A0A6I9N483_9TELE</name>
<protein>
    <submittedName>
        <fullName evidence="4">Sorting nexin-25-like</fullName>
    </submittedName>
</protein>
<dbReference type="Gene3D" id="1.10.167.10">
    <property type="entry name" value="Regulator of G-protein Signalling 4, domain 2"/>
    <property type="match status" value="1"/>
</dbReference>
<dbReference type="InterPro" id="IPR036305">
    <property type="entry name" value="RGS_sf"/>
</dbReference>
<dbReference type="InterPro" id="IPR016137">
    <property type="entry name" value="RGS"/>
</dbReference>
<feature type="region of interest" description="Disordered" evidence="1">
    <location>
        <begin position="162"/>
        <end position="194"/>
    </location>
</feature>
<organism evidence="3 4">
    <name type="scientific">Notothenia coriiceps</name>
    <name type="common">black rockcod</name>
    <dbReference type="NCBI Taxonomy" id="8208"/>
    <lineage>
        <taxon>Eukaryota</taxon>
        <taxon>Metazoa</taxon>
        <taxon>Chordata</taxon>
        <taxon>Craniata</taxon>
        <taxon>Vertebrata</taxon>
        <taxon>Euteleostomi</taxon>
        <taxon>Actinopterygii</taxon>
        <taxon>Neopterygii</taxon>
        <taxon>Teleostei</taxon>
        <taxon>Neoteleostei</taxon>
        <taxon>Acanthomorphata</taxon>
        <taxon>Eupercaria</taxon>
        <taxon>Perciformes</taxon>
        <taxon>Notothenioidei</taxon>
        <taxon>Nototheniidae</taxon>
        <taxon>Notothenia</taxon>
    </lineage>
</organism>
<dbReference type="GO" id="GO:0035091">
    <property type="term" value="F:phosphatidylinositol binding"/>
    <property type="evidence" value="ECO:0007669"/>
    <property type="project" value="TreeGrafter"/>
</dbReference>
<dbReference type="PANTHER" id="PTHR22775">
    <property type="entry name" value="SORTING NEXIN"/>
    <property type="match status" value="1"/>
</dbReference>
<dbReference type="KEGG" id="ncc:104944942"/>
<dbReference type="GO" id="GO:0005768">
    <property type="term" value="C:endosome"/>
    <property type="evidence" value="ECO:0007669"/>
    <property type="project" value="TreeGrafter"/>
</dbReference>
<keyword evidence="3" id="KW-1185">Reference proteome</keyword>
<evidence type="ECO:0000313" key="3">
    <source>
        <dbReference type="Proteomes" id="UP000504611"/>
    </source>
</evidence>
<evidence type="ECO:0000256" key="1">
    <source>
        <dbReference type="SAM" id="MobiDB-lite"/>
    </source>
</evidence>
<feature type="domain" description="RGS" evidence="2">
    <location>
        <begin position="13"/>
        <end position="99"/>
    </location>
</feature>
<proteinExistence type="predicted"/>
<dbReference type="PANTHER" id="PTHR22775:SF48">
    <property type="entry name" value="SORTING NEXIN-25"/>
    <property type="match status" value="1"/>
</dbReference>
<evidence type="ECO:0000313" key="4">
    <source>
        <dbReference type="RefSeq" id="XP_010768850.1"/>
    </source>
</evidence>
<evidence type="ECO:0000259" key="2">
    <source>
        <dbReference type="PROSITE" id="PS50132"/>
    </source>
</evidence>
<reference evidence="4" key="1">
    <citation type="submission" date="2025-08" db="UniProtKB">
        <authorList>
            <consortium name="RefSeq"/>
        </authorList>
    </citation>
    <scope>IDENTIFICATION</scope>
    <source>
        <tissue evidence="4">Muscle</tissue>
    </source>
</reference>
<dbReference type="OrthoDB" id="120967at2759"/>
<sequence length="194" mass="22618">MSVLVRLFNSTVYQLKLRRLRKPPSQNEVPQIVGEIYQKFFVESREIPVEKFLLKEIQQSLVGNRGTQVFVRLQEQVAETMRERYYPSFLVSDHYDKLIRREEQNSQSQCSIEEKEEECQGLESGEEVGDEGSKRINEQASYAATKLRQLYDKLEYKRQALGSIQNAPKPDKKVTNKGLKSQFTSVERLKRHSG</sequence>
<accession>A0A6I9N483</accession>
<gene>
    <name evidence="4" type="primary">LOC104944942</name>
</gene>
<dbReference type="Pfam" id="PF00615">
    <property type="entry name" value="RGS"/>
    <property type="match status" value="1"/>
</dbReference>
<dbReference type="PROSITE" id="PS50132">
    <property type="entry name" value="RGS"/>
    <property type="match status" value="1"/>
</dbReference>
<dbReference type="InterPro" id="IPR044926">
    <property type="entry name" value="RGS_subdomain_2"/>
</dbReference>
<dbReference type="SUPFAM" id="SSF48097">
    <property type="entry name" value="Regulator of G-protein signaling, RGS"/>
    <property type="match status" value="1"/>
</dbReference>
<dbReference type="GeneID" id="104944942"/>
<feature type="region of interest" description="Disordered" evidence="1">
    <location>
        <begin position="109"/>
        <end position="134"/>
    </location>
</feature>
<dbReference type="RefSeq" id="XP_010768850.1">
    <property type="nucleotide sequence ID" value="XM_010770548.1"/>
</dbReference>
<dbReference type="Proteomes" id="UP000504611">
    <property type="component" value="Unplaced"/>
</dbReference>